<dbReference type="SUPFAM" id="SSF54427">
    <property type="entry name" value="NTF2-like"/>
    <property type="match status" value="1"/>
</dbReference>
<dbReference type="OrthoDB" id="6299545at2"/>
<name>A0A0F4QS62_9GAMM</name>
<dbReference type="AlphaFoldDB" id="A0A0F4QS62"/>
<gene>
    <name evidence="1" type="ORF">TW77_09380</name>
</gene>
<dbReference type="Gene3D" id="3.10.450.50">
    <property type="match status" value="1"/>
</dbReference>
<proteinExistence type="predicted"/>
<dbReference type="InterPro" id="IPR032710">
    <property type="entry name" value="NTF2-like_dom_sf"/>
</dbReference>
<protein>
    <recommendedName>
        <fullName evidence="3">DUF4440 domain-containing protein</fullName>
    </recommendedName>
</protein>
<dbReference type="RefSeq" id="WP_046004725.1">
    <property type="nucleotide sequence ID" value="NZ_JXYA01000019.1"/>
</dbReference>
<keyword evidence="2" id="KW-1185">Reference proteome</keyword>
<evidence type="ECO:0000313" key="2">
    <source>
        <dbReference type="Proteomes" id="UP000033452"/>
    </source>
</evidence>
<dbReference type="EMBL" id="JXYA01000019">
    <property type="protein sequence ID" value="KJZ09432.1"/>
    <property type="molecule type" value="Genomic_DNA"/>
</dbReference>
<evidence type="ECO:0008006" key="3">
    <source>
        <dbReference type="Google" id="ProtNLM"/>
    </source>
</evidence>
<accession>A0A0F4QS62</accession>
<dbReference type="Proteomes" id="UP000033452">
    <property type="component" value="Unassembled WGS sequence"/>
</dbReference>
<organism evidence="1 2">
    <name type="scientific">Pseudoalteromonas rubra</name>
    <dbReference type="NCBI Taxonomy" id="43658"/>
    <lineage>
        <taxon>Bacteria</taxon>
        <taxon>Pseudomonadati</taxon>
        <taxon>Pseudomonadota</taxon>
        <taxon>Gammaproteobacteria</taxon>
        <taxon>Alteromonadales</taxon>
        <taxon>Pseudoalteromonadaceae</taxon>
        <taxon>Pseudoalteromonas</taxon>
    </lineage>
</organism>
<comment type="caution">
    <text evidence="1">The sequence shown here is derived from an EMBL/GenBank/DDBJ whole genome shotgun (WGS) entry which is preliminary data.</text>
</comment>
<dbReference type="CDD" id="cd00531">
    <property type="entry name" value="NTF2_like"/>
    <property type="match status" value="1"/>
</dbReference>
<evidence type="ECO:0000313" key="1">
    <source>
        <dbReference type="EMBL" id="KJZ09432.1"/>
    </source>
</evidence>
<reference evidence="1 2" key="1">
    <citation type="journal article" date="2015" name="BMC Genomics">
        <title>Genome mining reveals unlocked bioactive potential of marine Gram-negative bacteria.</title>
        <authorList>
            <person name="Machado H."/>
            <person name="Sonnenschein E.C."/>
            <person name="Melchiorsen J."/>
            <person name="Gram L."/>
        </authorList>
    </citation>
    <scope>NUCLEOTIDE SEQUENCE [LARGE SCALE GENOMIC DNA]</scope>
    <source>
        <strain evidence="1 2">S2471</strain>
    </source>
</reference>
<dbReference type="PATRIC" id="fig|43658.5.peg.1985"/>
<sequence length="113" mass="13051">MTLKAFFERYYQIICSGNLDDLEAFYHNGSAVMIGAKAQFENMRKQFDFEMTLTKVELLSKQDDLLVVRDEMMIRGEKEGQNQEKSMQNIHSLAKEEGQWRIFSTASFPGLVG</sequence>